<comment type="caution">
    <text evidence="1">The sequence shown here is derived from an EMBL/GenBank/DDBJ whole genome shotgun (WGS) entry which is preliminary data.</text>
</comment>
<accession>A0A8S1XBJ6</accession>
<dbReference type="Proteomes" id="UP000683925">
    <property type="component" value="Unassembled WGS sequence"/>
</dbReference>
<reference evidence="1" key="1">
    <citation type="submission" date="2021-01" db="EMBL/GenBank/DDBJ databases">
        <authorList>
            <consortium name="Genoscope - CEA"/>
            <person name="William W."/>
        </authorList>
    </citation>
    <scope>NUCLEOTIDE SEQUENCE</scope>
</reference>
<evidence type="ECO:0000313" key="1">
    <source>
        <dbReference type="EMBL" id="CAD8198329.1"/>
    </source>
</evidence>
<evidence type="ECO:0000313" key="2">
    <source>
        <dbReference type="Proteomes" id="UP000683925"/>
    </source>
</evidence>
<protein>
    <submittedName>
        <fullName evidence="1">Uncharacterized protein</fullName>
    </submittedName>
</protein>
<keyword evidence="2" id="KW-1185">Reference proteome</keyword>
<proteinExistence type="predicted"/>
<name>A0A8S1XBJ6_PAROT</name>
<gene>
    <name evidence="1" type="ORF">POCTA_138.1.T1160159</name>
</gene>
<dbReference type="EMBL" id="CAJJDP010000116">
    <property type="protein sequence ID" value="CAD8198329.1"/>
    <property type="molecule type" value="Genomic_DNA"/>
</dbReference>
<sequence length="114" mass="13569">MEGQNLFSINNCFTGIQELIIDLFYLKKNYQQICRQSKAKTLDSHSCINFKNNQINYITQNFKVYLKKNQQVNFVQQLKLFWTIQQKEQKRAENKNMVSMVLQQKKIGTIIDGR</sequence>
<organism evidence="1 2">
    <name type="scientific">Paramecium octaurelia</name>
    <dbReference type="NCBI Taxonomy" id="43137"/>
    <lineage>
        <taxon>Eukaryota</taxon>
        <taxon>Sar</taxon>
        <taxon>Alveolata</taxon>
        <taxon>Ciliophora</taxon>
        <taxon>Intramacronucleata</taxon>
        <taxon>Oligohymenophorea</taxon>
        <taxon>Peniculida</taxon>
        <taxon>Parameciidae</taxon>
        <taxon>Paramecium</taxon>
    </lineage>
</organism>
<dbReference type="AlphaFoldDB" id="A0A8S1XBJ6"/>